<keyword evidence="2 4" id="KW-0238">DNA-binding</keyword>
<dbReference type="SUPFAM" id="SSF46689">
    <property type="entry name" value="Homeodomain-like"/>
    <property type="match status" value="1"/>
</dbReference>
<evidence type="ECO:0000313" key="7">
    <source>
        <dbReference type="Proteomes" id="UP000186513"/>
    </source>
</evidence>
<dbReference type="Gene3D" id="1.10.357.10">
    <property type="entry name" value="Tetracycline Repressor, domain 2"/>
    <property type="match status" value="1"/>
</dbReference>
<dbReference type="PROSITE" id="PS50977">
    <property type="entry name" value="HTH_TETR_2"/>
    <property type="match status" value="1"/>
</dbReference>
<dbReference type="SUPFAM" id="SSF48498">
    <property type="entry name" value="Tetracyclin repressor-like, C-terminal domain"/>
    <property type="match status" value="1"/>
</dbReference>
<dbReference type="AlphaFoldDB" id="A0A1K2HI48"/>
<dbReference type="OrthoDB" id="8595767at2"/>
<dbReference type="InterPro" id="IPR039536">
    <property type="entry name" value="TetR_C_Proteobacteria"/>
</dbReference>
<dbReference type="Pfam" id="PF14246">
    <property type="entry name" value="TetR_C_7"/>
    <property type="match status" value="1"/>
</dbReference>
<evidence type="ECO:0000259" key="5">
    <source>
        <dbReference type="PROSITE" id="PS50977"/>
    </source>
</evidence>
<dbReference type="PANTHER" id="PTHR30055">
    <property type="entry name" value="HTH-TYPE TRANSCRIPTIONAL REGULATOR RUTR"/>
    <property type="match status" value="1"/>
</dbReference>
<evidence type="ECO:0000256" key="2">
    <source>
        <dbReference type="ARBA" id="ARBA00023125"/>
    </source>
</evidence>
<name>A0A1K2HI48_9NEIS</name>
<dbReference type="EMBL" id="FPKR01000006">
    <property type="protein sequence ID" value="SFZ76177.1"/>
    <property type="molecule type" value="Genomic_DNA"/>
</dbReference>
<keyword evidence="7" id="KW-1185">Reference proteome</keyword>
<dbReference type="InterPro" id="IPR001647">
    <property type="entry name" value="HTH_TetR"/>
</dbReference>
<evidence type="ECO:0000256" key="1">
    <source>
        <dbReference type="ARBA" id="ARBA00023015"/>
    </source>
</evidence>
<feature type="domain" description="HTH tetR-type" evidence="5">
    <location>
        <begin position="18"/>
        <end position="78"/>
    </location>
</feature>
<dbReference type="Pfam" id="PF00440">
    <property type="entry name" value="TetR_N"/>
    <property type="match status" value="1"/>
</dbReference>
<accession>A0A1K2HI48</accession>
<keyword evidence="3" id="KW-0804">Transcription</keyword>
<dbReference type="GO" id="GO:0000976">
    <property type="term" value="F:transcription cis-regulatory region binding"/>
    <property type="evidence" value="ECO:0007669"/>
    <property type="project" value="TreeGrafter"/>
</dbReference>
<dbReference type="PANTHER" id="PTHR30055:SF146">
    <property type="entry name" value="HTH-TYPE TRANSCRIPTIONAL DUAL REGULATOR CECR"/>
    <property type="match status" value="1"/>
</dbReference>
<dbReference type="STRING" id="1121279.SAMN02745887_01905"/>
<dbReference type="FunFam" id="1.10.10.60:FF:000141">
    <property type="entry name" value="TetR family transcriptional regulator"/>
    <property type="match status" value="1"/>
</dbReference>
<evidence type="ECO:0000256" key="4">
    <source>
        <dbReference type="PROSITE-ProRule" id="PRU00335"/>
    </source>
</evidence>
<dbReference type="InterPro" id="IPR009057">
    <property type="entry name" value="Homeodomain-like_sf"/>
</dbReference>
<organism evidence="6 7">
    <name type="scientific">Chitinimonas taiwanensis DSM 18899</name>
    <dbReference type="NCBI Taxonomy" id="1121279"/>
    <lineage>
        <taxon>Bacteria</taxon>
        <taxon>Pseudomonadati</taxon>
        <taxon>Pseudomonadota</taxon>
        <taxon>Betaproteobacteria</taxon>
        <taxon>Neisseriales</taxon>
        <taxon>Chitinibacteraceae</taxon>
        <taxon>Chitinimonas</taxon>
    </lineage>
</organism>
<feature type="DNA-binding region" description="H-T-H motif" evidence="4">
    <location>
        <begin position="41"/>
        <end position="60"/>
    </location>
</feature>
<keyword evidence="1" id="KW-0805">Transcription regulation</keyword>
<dbReference type="PRINTS" id="PR00455">
    <property type="entry name" value="HTHTETR"/>
</dbReference>
<dbReference type="Proteomes" id="UP000186513">
    <property type="component" value="Unassembled WGS sequence"/>
</dbReference>
<evidence type="ECO:0000256" key="3">
    <source>
        <dbReference type="ARBA" id="ARBA00023163"/>
    </source>
</evidence>
<dbReference type="GO" id="GO:0003700">
    <property type="term" value="F:DNA-binding transcription factor activity"/>
    <property type="evidence" value="ECO:0007669"/>
    <property type="project" value="TreeGrafter"/>
</dbReference>
<protein>
    <submittedName>
        <fullName evidence="6">Transcriptional regulator, TetR family</fullName>
    </submittedName>
</protein>
<gene>
    <name evidence="6" type="ORF">SAMN02745887_01905</name>
</gene>
<proteinExistence type="predicted"/>
<evidence type="ECO:0000313" key="6">
    <source>
        <dbReference type="EMBL" id="SFZ76177.1"/>
    </source>
</evidence>
<dbReference type="InterPro" id="IPR050109">
    <property type="entry name" value="HTH-type_TetR-like_transc_reg"/>
</dbReference>
<dbReference type="RefSeq" id="WP_072428406.1">
    <property type="nucleotide sequence ID" value="NZ_FPKR01000006.1"/>
</dbReference>
<sequence>MADTTDSLRPRRGRPRDPQRMQRLLEAARVHFLAHGYERASLDAIARESGVSKMTIYSYFPSKRALFEAVISARTEQAFARSKAAPPDPAQPAEGLRSIAGQFLALLRHDSVLRHFRLMHALADEQHEACLTFFQQGPARTIDRVADYLTAVDAIGALRIPNPRLAADLFLSMLLGENHIRLQLGLPALPDAYAAAQLEEAVQLLLCRYAPPQPG</sequence>
<reference evidence="6 7" key="1">
    <citation type="submission" date="2016-11" db="EMBL/GenBank/DDBJ databases">
        <authorList>
            <person name="Jaros S."/>
            <person name="Januszkiewicz K."/>
            <person name="Wedrychowicz H."/>
        </authorList>
    </citation>
    <scope>NUCLEOTIDE SEQUENCE [LARGE SCALE GENOMIC DNA]</scope>
    <source>
        <strain evidence="6 7">DSM 18899</strain>
    </source>
</reference>
<dbReference type="InterPro" id="IPR036271">
    <property type="entry name" value="Tet_transcr_reg_TetR-rel_C_sf"/>
</dbReference>